<sequence>MMPPQPVRSSRVQYQPVATDDADAKDAPDQPQGIDIPIPDTTNEADDDDENHENQRVTLTEADSKRIRRKTDKVILAILVWVYLLQILDKTILGYSAIFGLREDTNLTGNQYSIVGSIAPVAQLLWQPFSSILIVKVPHRILMPALVLGWGLAQTLTPTCSTFKGLLVNRFFLGIFEAGCLPLFSIITAQWYRRAEQPVRVAAWYGTNGLATIIAALLAYGLGSAQLGTLKTWQVLFLMTGLLTVATAPLIYIYLPTSPSTAPFLTPHERLQATERLRANQSGPISGSAALKLPQIRETFLDPKTYLFAAMSLANNLGAQVTNTFGPLILSGFGYSKLTTTLLNIPFGFIQYAVILAVAYTSYKLRHKSLSLLGILVPILAGLVILYLSPREGHTGKLLTGYYLLAFIFGGNTLIVSWILANTAGQTKKAAIMGVYNAASSTGNIIGPLLFNANDAPAYLPGLRATLGVFVGMVVCVVLCVAEVKRLNWEKGRKREEGGGQRVIRDHSMEERYEDFGEGNAGGVGARAFEDLTDWENEEFVYVY</sequence>
<feature type="transmembrane region" description="Helical" evidence="8">
    <location>
        <begin position="112"/>
        <end position="135"/>
    </location>
</feature>
<evidence type="ECO:0000256" key="4">
    <source>
        <dbReference type="ARBA" id="ARBA00022989"/>
    </source>
</evidence>
<feature type="transmembrane region" description="Helical" evidence="8">
    <location>
        <begin position="235"/>
        <end position="255"/>
    </location>
</feature>
<evidence type="ECO:0000256" key="7">
    <source>
        <dbReference type="SAM" id="MobiDB-lite"/>
    </source>
</evidence>
<dbReference type="PANTHER" id="PTHR43791:SF16">
    <property type="entry name" value="TRANSPORTER, PUTATIVE (AFU_ORTHOLOGUE AFUA_3G01840)-RELATED"/>
    <property type="match status" value="1"/>
</dbReference>
<keyword evidence="5 8" id="KW-0472">Membrane</keyword>
<dbReference type="GO" id="GO:0022857">
    <property type="term" value="F:transmembrane transporter activity"/>
    <property type="evidence" value="ECO:0007669"/>
    <property type="project" value="InterPro"/>
</dbReference>
<proteinExistence type="inferred from homology"/>
<feature type="transmembrane region" description="Helical" evidence="8">
    <location>
        <begin position="463"/>
        <end position="484"/>
    </location>
</feature>
<evidence type="ECO:0000313" key="11">
    <source>
        <dbReference type="Proteomes" id="UP001174936"/>
    </source>
</evidence>
<dbReference type="FunFam" id="1.20.1250.20:FF:000064">
    <property type="entry name" value="MFS allantoate transporter"/>
    <property type="match status" value="1"/>
</dbReference>
<evidence type="ECO:0000256" key="2">
    <source>
        <dbReference type="ARBA" id="ARBA00022448"/>
    </source>
</evidence>
<dbReference type="AlphaFoldDB" id="A0AA39XYL7"/>
<protein>
    <submittedName>
        <fullName evidence="10">Major facilitator superfamily domain-containing protein</fullName>
    </submittedName>
</protein>
<keyword evidence="3 8" id="KW-0812">Transmembrane</keyword>
<gene>
    <name evidence="10" type="ORF">B0T16DRAFT_225717</name>
</gene>
<feature type="transmembrane region" description="Helical" evidence="8">
    <location>
        <begin position="74"/>
        <end position="100"/>
    </location>
</feature>
<keyword evidence="2" id="KW-0813">Transport</keyword>
<dbReference type="InterPro" id="IPR020846">
    <property type="entry name" value="MFS_dom"/>
</dbReference>
<feature type="region of interest" description="Disordered" evidence="7">
    <location>
        <begin position="1"/>
        <end position="55"/>
    </location>
</feature>
<comment type="caution">
    <text evidence="10">The sequence shown here is derived from an EMBL/GenBank/DDBJ whole genome shotgun (WGS) entry which is preliminary data.</text>
</comment>
<evidence type="ECO:0000256" key="5">
    <source>
        <dbReference type="ARBA" id="ARBA00023136"/>
    </source>
</evidence>
<comment type="subcellular location">
    <subcellularLocation>
        <location evidence="1">Membrane</location>
        <topology evidence="1">Multi-pass membrane protein</topology>
    </subcellularLocation>
</comment>
<feature type="transmembrane region" description="Helical" evidence="8">
    <location>
        <begin position="401"/>
        <end position="421"/>
    </location>
</feature>
<evidence type="ECO:0000259" key="9">
    <source>
        <dbReference type="PROSITE" id="PS50850"/>
    </source>
</evidence>
<dbReference type="PANTHER" id="PTHR43791">
    <property type="entry name" value="PERMEASE-RELATED"/>
    <property type="match status" value="1"/>
</dbReference>
<feature type="transmembrane region" description="Helical" evidence="8">
    <location>
        <begin position="433"/>
        <end position="451"/>
    </location>
</feature>
<evidence type="ECO:0000313" key="10">
    <source>
        <dbReference type="EMBL" id="KAK0642190.1"/>
    </source>
</evidence>
<dbReference type="Gene3D" id="1.20.1250.20">
    <property type="entry name" value="MFS general substrate transporter like domains"/>
    <property type="match status" value="2"/>
</dbReference>
<dbReference type="Proteomes" id="UP001174936">
    <property type="component" value="Unassembled WGS sequence"/>
</dbReference>
<keyword evidence="4 8" id="KW-1133">Transmembrane helix</keyword>
<dbReference type="EMBL" id="JAULSV010000006">
    <property type="protein sequence ID" value="KAK0642190.1"/>
    <property type="molecule type" value="Genomic_DNA"/>
</dbReference>
<feature type="transmembrane region" description="Helical" evidence="8">
    <location>
        <begin position="171"/>
        <end position="192"/>
    </location>
</feature>
<evidence type="ECO:0000256" key="1">
    <source>
        <dbReference type="ARBA" id="ARBA00004141"/>
    </source>
</evidence>
<feature type="compositionally biased region" description="Low complexity" evidence="7">
    <location>
        <begin position="29"/>
        <end position="42"/>
    </location>
</feature>
<dbReference type="Pfam" id="PF07690">
    <property type="entry name" value="MFS_1"/>
    <property type="match status" value="1"/>
</dbReference>
<dbReference type="InterPro" id="IPR036259">
    <property type="entry name" value="MFS_trans_sf"/>
</dbReference>
<evidence type="ECO:0000256" key="6">
    <source>
        <dbReference type="ARBA" id="ARBA00037968"/>
    </source>
</evidence>
<dbReference type="SUPFAM" id="SSF103473">
    <property type="entry name" value="MFS general substrate transporter"/>
    <property type="match status" value="1"/>
</dbReference>
<dbReference type="InterPro" id="IPR011701">
    <property type="entry name" value="MFS"/>
</dbReference>
<evidence type="ECO:0000256" key="8">
    <source>
        <dbReference type="SAM" id="Phobius"/>
    </source>
</evidence>
<accession>A0AA39XYL7</accession>
<reference evidence="10" key="1">
    <citation type="submission" date="2023-06" db="EMBL/GenBank/DDBJ databases">
        <title>Genome-scale phylogeny and comparative genomics of the fungal order Sordariales.</title>
        <authorList>
            <consortium name="Lawrence Berkeley National Laboratory"/>
            <person name="Hensen N."/>
            <person name="Bonometti L."/>
            <person name="Westerberg I."/>
            <person name="Brannstrom I.O."/>
            <person name="Guillou S."/>
            <person name="Cros-Aarteil S."/>
            <person name="Calhoun S."/>
            <person name="Haridas S."/>
            <person name="Kuo A."/>
            <person name="Mondo S."/>
            <person name="Pangilinan J."/>
            <person name="Riley R."/>
            <person name="Labutti K."/>
            <person name="Andreopoulos B."/>
            <person name="Lipzen A."/>
            <person name="Chen C."/>
            <person name="Yanf M."/>
            <person name="Daum C."/>
            <person name="Ng V."/>
            <person name="Clum A."/>
            <person name="Steindorff A."/>
            <person name="Ohm R."/>
            <person name="Martin F."/>
            <person name="Silar P."/>
            <person name="Natvig D."/>
            <person name="Lalanne C."/>
            <person name="Gautier V."/>
            <person name="Ament-Velasquez S.L."/>
            <person name="Kruys A."/>
            <person name="Hutchinson M.I."/>
            <person name="Powell A.J."/>
            <person name="Barry K."/>
            <person name="Miller A.N."/>
            <person name="Grigoriev I.V."/>
            <person name="Debuchy R."/>
            <person name="Gladieux P."/>
            <person name="Thoren M.H."/>
            <person name="Johannesson H."/>
        </authorList>
    </citation>
    <scope>NUCLEOTIDE SEQUENCE</scope>
    <source>
        <strain evidence="10">SMH2532-1</strain>
    </source>
</reference>
<feature type="transmembrane region" description="Helical" evidence="8">
    <location>
        <begin position="204"/>
        <end position="223"/>
    </location>
</feature>
<feature type="transmembrane region" description="Helical" evidence="8">
    <location>
        <begin position="370"/>
        <end position="389"/>
    </location>
</feature>
<dbReference type="PROSITE" id="PS50850">
    <property type="entry name" value="MFS"/>
    <property type="match status" value="1"/>
</dbReference>
<name>A0AA39XYL7_9PEZI</name>
<comment type="similarity">
    <text evidence="6">Belongs to the major facilitator superfamily. Allantoate permease family.</text>
</comment>
<evidence type="ECO:0000256" key="3">
    <source>
        <dbReference type="ARBA" id="ARBA00022692"/>
    </source>
</evidence>
<organism evidence="10 11">
    <name type="scientific">Cercophora newfieldiana</name>
    <dbReference type="NCBI Taxonomy" id="92897"/>
    <lineage>
        <taxon>Eukaryota</taxon>
        <taxon>Fungi</taxon>
        <taxon>Dikarya</taxon>
        <taxon>Ascomycota</taxon>
        <taxon>Pezizomycotina</taxon>
        <taxon>Sordariomycetes</taxon>
        <taxon>Sordariomycetidae</taxon>
        <taxon>Sordariales</taxon>
        <taxon>Lasiosphaeriaceae</taxon>
        <taxon>Cercophora</taxon>
    </lineage>
</organism>
<feature type="transmembrane region" description="Helical" evidence="8">
    <location>
        <begin position="343"/>
        <end position="363"/>
    </location>
</feature>
<feature type="domain" description="Major facilitator superfamily (MFS) profile" evidence="9">
    <location>
        <begin position="75"/>
        <end position="485"/>
    </location>
</feature>
<dbReference type="GO" id="GO:0016020">
    <property type="term" value="C:membrane"/>
    <property type="evidence" value="ECO:0007669"/>
    <property type="project" value="UniProtKB-SubCell"/>
</dbReference>
<keyword evidence="11" id="KW-1185">Reference proteome</keyword>